<evidence type="ECO:0000313" key="2">
    <source>
        <dbReference type="Proteomes" id="UP000533598"/>
    </source>
</evidence>
<sequence>MSPRYWDLKRQIEDYRHVARQLPLYQPDNDTDLHYFRQFGGPLAAPSPFDSLFLNRTAQALARPLALRDLTHGAPG</sequence>
<evidence type="ECO:0000313" key="1">
    <source>
        <dbReference type="EMBL" id="MBB4677849.1"/>
    </source>
</evidence>
<dbReference type="AlphaFoldDB" id="A0A7W7CB16"/>
<name>A0A7W7CB16_9PSEU</name>
<gene>
    <name evidence="1" type="ORF">HNR67_003967</name>
</gene>
<organism evidence="1 2">
    <name type="scientific">Crossiella cryophila</name>
    <dbReference type="NCBI Taxonomy" id="43355"/>
    <lineage>
        <taxon>Bacteria</taxon>
        <taxon>Bacillati</taxon>
        <taxon>Actinomycetota</taxon>
        <taxon>Actinomycetes</taxon>
        <taxon>Pseudonocardiales</taxon>
        <taxon>Pseudonocardiaceae</taxon>
        <taxon>Crossiella</taxon>
    </lineage>
</organism>
<protein>
    <submittedName>
        <fullName evidence="1">Uncharacterized protein</fullName>
    </submittedName>
</protein>
<dbReference type="EMBL" id="JACHMH010000001">
    <property type="protein sequence ID" value="MBB4677849.1"/>
    <property type="molecule type" value="Genomic_DNA"/>
</dbReference>
<comment type="caution">
    <text evidence="1">The sequence shown here is derived from an EMBL/GenBank/DDBJ whole genome shotgun (WGS) entry which is preliminary data.</text>
</comment>
<accession>A0A7W7CB16</accession>
<dbReference type="Proteomes" id="UP000533598">
    <property type="component" value="Unassembled WGS sequence"/>
</dbReference>
<keyword evidence="2" id="KW-1185">Reference proteome</keyword>
<reference evidence="1 2" key="1">
    <citation type="submission" date="2020-08" db="EMBL/GenBank/DDBJ databases">
        <title>Sequencing the genomes of 1000 actinobacteria strains.</title>
        <authorList>
            <person name="Klenk H.-P."/>
        </authorList>
    </citation>
    <scope>NUCLEOTIDE SEQUENCE [LARGE SCALE GENOMIC DNA]</scope>
    <source>
        <strain evidence="1 2">DSM 44230</strain>
    </source>
</reference>
<dbReference type="RefSeq" id="WP_185003745.1">
    <property type="nucleotide sequence ID" value="NZ_BAAAUI010000044.1"/>
</dbReference>
<proteinExistence type="predicted"/>